<dbReference type="Gene3D" id="2.60.200.20">
    <property type="match status" value="1"/>
</dbReference>
<dbReference type="PROSITE" id="PS50883">
    <property type="entry name" value="EAL"/>
    <property type="match status" value="1"/>
</dbReference>
<dbReference type="InterPro" id="IPR008984">
    <property type="entry name" value="SMAD_FHA_dom_sf"/>
</dbReference>
<dbReference type="Pfam" id="PF00498">
    <property type="entry name" value="FHA"/>
    <property type="match status" value="1"/>
</dbReference>
<dbReference type="SMART" id="SM00052">
    <property type="entry name" value="EAL"/>
    <property type="match status" value="1"/>
</dbReference>
<dbReference type="RefSeq" id="WP_213378215.1">
    <property type="nucleotide sequence ID" value="NZ_AP024563.1"/>
</dbReference>
<dbReference type="InterPro" id="IPR001633">
    <property type="entry name" value="EAL_dom"/>
</dbReference>
<organism evidence="3 4">
    <name type="scientific">Allochromatium tepidum</name>
    <dbReference type="NCBI Taxonomy" id="553982"/>
    <lineage>
        <taxon>Bacteria</taxon>
        <taxon>Pseudomonadati</taxon>
        <taxon>Pseudomonadota</taxon>
        <taxon>Gammaproteobacteria</taxon>
        <taxon>Chromatiales</taxon>
        <taxon>Chromatiaceae</taxon>
        <taxon>Allochromatium</taxon>
    </lineage>
</organism>
<dbReference type="CDD" id="cd01948">
    <property type="entry name" value="EAL"/>
    <property type="match status" value="1"/>
</dbReference>
<dbReference type="Pfam" id="PF00563">
    <property type="entry name" value="EAL"/>
    <property type="match status" value="1"/>
</dbReference>
<evidence type="ECO:0000259" key="1">
    <source>
        <dbReference type="PROSITE" id="PS50006"/>
    </source>
</evidence>
<evidence type="ECO:0000313" key="3">
    <source>
        <dbReference type="EMBL" id="BCU07070.1"/>
    </source>
</evidence>
<feature type="domain" description="FHA" evidence="1">
    <location>
        <begin position="28"/>
        <end position="78"/>
    </location>
</feature>
<feature type="domain" description="EAL" evidence="2">
    <location>
        <begin position="124"/>
        <end position="365"/>
    </location>
</feature>
<dbReference type="InterPro" id="IPR050706">
    <property type="entry name" value="Cyclic-di-GMP_PDE-like"/>
</dbReference>
<dbReference type="Gene3D" id="3.20.20.450">
    <property type="entry name" value="EAL domain"/>
    <property type="match status" value="1"/>
</dbReference>
<protein>
    <submittedName>
        <fullName evidence="3">Diguanylate phosphodiesterase</fullName>
    </submittedName>
</protein>
<evidence type="ECO:0000259" key="2">
    <source>
        <dbReference type="PROSITE" id="PS50883"/>
    </source>
</evidence>
<dbReference type="EMBL" id="AP024563">
    <property type="protein sequence ID" value="BCU07070.1"/>
    <property type="molecule type" value="Genomic_DNA"/>
</dbReference>
<keyword evidence="4" id="KW-1185">Reference proteome</keyword>
<name>A0ABN6GFM5_9GAMM</name>
<evidence type="ECO:0000313" key="4">
    <source>
        <dbReference type="Proteomes" id="UP000680679"/>
    </source>
</evidence>
<dbReference type="SUPFAM" id="SSF49879">
    <property type="entry name" value="SMAD/FHA domain"/>
    <property type="match status" value="1"/>
</dbReference>
<proteinExistence type="predicted"/>
<dbReference type="PROSITE" id="PS50006">
    <property type="entry name" value="FHA_DOMAIN"/>
    <property type="match status" value="1"/>
</dbReference>
<gene>
    <name evidence="3" type="ORF">Atep_17470</name>
</gene>
<dbReference type="InterPro" id="IPR035919">
    <property type="entry name" value="EAL_sf"/>
</dbReference>
<dbReference type="Proteomes" id="UP000680679">
    <property type="component" value="Chromosome"/>
</dbReference>
<dbReference type="SMART" id="SM00240">
    <property type="entry name" value="FHA"/>
    <property type="match status" value="1"/>
</dbReference>
<accession>A0ABN6GFM5</accession>
<dbReference type="InterPro" id="IPR000253">
    <property type="entry name" value="FHA_dom"/>
</dbReference>
<dbReference type="SUPFAM" id="SSF141868">
    <property type="entry name" value="EAL domain-like"/>
    <property type="match status" value="1"/>
</dbReference>
<sequence>MTAKAWFLEGYLGDSKHMRRVRLSEFPFRAGRQEGLPLRLDTSGVSRNHAEFDEGGDEGLILRDLASTNGTYVNRRRIEGERRVRDGDIIHFADQEFRLIALDLQPETNLDQTQVGIGTLPEKLPQGAREFQQMLLTGTVGTAFQPIVDAQGQVFAYELLGRGDFPGLPVAPYPLFQIAESLDLEVPFSDLLRRRAVEHATRLDPQGCYFFNIHPRETEQPDQLLARMTEMRTNCPDVRLVLEIHEGAVTDGPLIRRIRDHLKALDIGLAYDDFGAGQARLIELIEVPPDYVKFDMALVRDIDTAPEAKRRMLGLFQGLLHDMGIASLAEGVETAAEAEVLRAIGVDLYQGYLFGKPNDTLAIKT</sequence>
<dbReference type="CDD" id="cd00060">
    <property type="entry name" value="FHA"/>
    <property type="match status" value="1"/>
</dbReference>
<dbReference type="PANTHER" id="PTHR33121:SF76">
    <property type="entry name" value="SIGNALING PROTEIN"/>
    <property type="match status" value="1"/>
</dbReference>
<reference evidence="3 4" key="1">
    <citation type="submission" date="2021-04" db="EMBL/GenBank/DDBJ databases">
        <title>Complete genome sequencing of Allochromatium tepidum strain NZ.</title>
        <authorList>
            <person name="Tsukatani Y."/>
            <person name="Mori H."/>
        </authorList>
    </citation>
    <scope>NUCLEOTIDE SEQUENCE [LARGE SCALE GENOMIC DNA]</scope>
    <source>
        <strain evidence="3 4">NZ</strain>
    </source>
</reference>
<dbReference type="PANTHER" id="PTHR33121">
    <property type="entry name" value="CYCLIC DI-GMP PHOSPHODIESTERASE PDEF"/>
    <property type="match status" value="1"/>
</dbReference>